<feature type="region of interest" description="Disordered" evidence="1">
    <location>
        <begin position="125"/>
        <end position="148"/>
    </location>
</feature>
<gene>
    <name evidence="3" type="ORF">JEQ17_27605</name>
</gene>
<dbReference type="AlphaFoldDB" id="A0A7T7I8D7"/>
<keyword evidence="4" id="KW-1185">Reference proteome</keyword>
<accession>A0A7T7I8D7</accession>
<reference evidence="3 4" key="1">
    <citation type="submission" date="2020-12" db="EMBL/GenBank/DDBJ databases">
        <title>A novel species.</title>
        <authorList>
            <person name="Li K."/>
        </authorList>
    </citation>
    <scope>NUCLEOTIDE SEQUENCE [LARGE SCALE GENOMIC DNA]</scope>
    <source>
        <strain evidence="3 4">ZYC-3</strain>
    </source>
</reference>
<dbReference type="Pfam" id="PF12728">
    <property type="entry name" value="HTH_17"/>
    <property type="match status" value="1"/>
</dbReference>
<dbReference type="NCBIfam" id="TIGR01764">
    <property type="entry name" value="excise"/>
    <property type="match status" value="1"/>
</dbReference>
<sequence length="148" mass="15557">MATADDGLSTTEGMVVVPRSLAAVVFSAVVLHLSDRTRADGGAITPEARTLLRDLHQAASGAVSGTSTPAPATVDTARVMGVAEAADVLGCNPRYVRRLCHAGRIPAQRIPGGWVIERTALDDYRHGRAPNGEPGHTPTDEPARRDRS</sequence>
<name>A0A7T7I8D7_9ACTN</name>
<proteinExistence type="predicted"/>
<dbReference type="KEGG" id="slf:JEQ17_27605"/>
<dbReference type="GO" id="GO:0003677">
    <property type="term" value="F:DNA binding"/>
    <property type="evidence" value="ECO:0007669"/>
    <property type="project" value="InterPro"/>
</dbReference>
<dbReference type="EMBL" id="CP066831">
    <property type="protein sequence ID" value="QQM42817.1"/>
    <property type="molecule type" value="Genomic_DNA"/>
</dbReference>
<evidence type="ECO:0000313" key="4">
    <source>
        <dbReference type="Proteomes" id="UP000595636"/>
    </source>
</evidence>
<evidence type="ECO:0000313" key="3">
    <source>
        <dbReference type="EMBL" id="QQM42817.1"/>
    </source>
</evidence>
<dbReference type="InterPro" id="IPR041657">
    <property type="entry name" value="HTH_17"/>
</dbReference>
<dbReference type="InterPro" id="IPR010093">
    <property type="entry name" value="SinI_DNA-bd"/>
</dbReference>
<feature type="domain" description="Helix-turn-helix" evidence="2">
    <location>
        <begin position="80"/>
        <end position="125"/>
    </location>
</feature>
<dbReference type="RefSeq" id="WP_200397715.1">
    <property type="nucleotide sequence ID" value="NZ_CP066831.1"/>
</dbReference>
<evidence type="ECO:0000256" key="1">
    <source>
        <dbReference type="SAM" id="MobiDB-lite"/>
    </source>
</evidence>
<organism evidence="3 4">
    <name type="scientific">Streptomyces liliifuscus</name>
    <dbReference type="NCBI Taxonomy" id="2797636"/>
    <lineage>
        <taxon>Bacteria</taxon>
        <taxon>Bacillati</taxon>
        <taxon>Actinomycetota</taxon>
        <taxon>Actinomycetes</taxon>
        <taxon>Kitasatosporales</taxon>
        <taxon>Streptomycetaceae</taxon>
        <taxon>Streptomyces</taxon>
    </lineage>
</organism>
<protein>
    <submittedName>
        <fullName evidence="3">Helix-turn-helix domain-containing protein</fullName>
    </submittedName>
</protein>
<evidence type="ECO:0000259" key="2">
    <source>
        <dbReference type="Pfam" id="PF12728"/>
    </source>
</evidence>
<dbReference type="Proteomes" id="UP000595636">
    <property type="component" value="Chromosome"/>
</dbReference>
<feature type="compositionally biased region" description="Basic and acidic residues" evidence="1">
    <location>
        <begin position="138"/>
        <end position="148"/>
    </location>
</feature>